<evidence type="ECO:0000259" key="1">
    <source>
        <dbReference type="PROSITE" id="PS51819"/>
    </source>
</evidence>
<dbReference type="CDD" id="cd07251">
    <property type="entry name" value="VOC_like"/>
    <property type="match status" value="1"/>
</dbReference>
<dbReference type="InterPro" id="IPR029068">
    <property type="entry name" value="Glyas_Bleomycin-R_OHBP_Dase"/>
</dbReference>
<gene>
    <name evidence="2" type="ORF">N8M53_05935</name>
</gene>
<evidence type="ECO:0000313" key="2">
    <source>
        <dbReference type="EMBL" id="WBA09732.1"/>
    </source>
</evidence>
<accession>A0AA47KN80</accession>
<feature type="domain" description="VOC" evidence="1">
    <location>
        <begin position="4"/>
        <end position="128"/>
    </location>
</feature>
<proteinExistence type="predicted"/>
<dbReference type="InterPro" id="IPR004360">
    <property type="entry name" value="Glyas_Fos-R_dOase_dom"/>
</dbReference>
<dbReference type="InterPro" id="IPR037523">
    <property type="entry name" value="VOC_core"/>
</dbReference>
<dbReference type="Proteomes" id="UP001164748">
    <property type="component" value="Chromosome"/>
</dbReference>
<dbReference type="PANTHER" id="PTHR36503">
    <property type="entry name" value="BLR2520 PROTEIN"/>
    <property type="match status" value="1"/>
</dbReference>
<dbReference type="Gene3D" id="3.10.180.10">
    <property type="entry name" value="2,3-Dihydroxybiphenyl 1,2-Dioxygenase, domain 1"/>
    <property type="match status" value="1"/>
</dbReference>
<organism evidence="2 3">
    <name type="scientific">Salinivibrio kushneri</name>
    <dbReference type="NCBI Taxonomy" id="1908198"/>
    <lineage>
        <taxon>Bacteria</taxon>
        <taxon>Pseudomonadati</taxon>
        <taxon>Pseudomonadota</taxon>
        <taxon>Gammaproteobacteria</taxon>
        <taxon>Vibrionales</taxon>
        <taxon>Vibrionaceae</taxon>
        <taxon>Salinivibrio</taxon>
    </lineage>
</organism>
<protein>
    <submittedName>
        <fullName evidence="2">VOC family protein</fullName>
    </submittedName>
</protein>
<name>A0AA47KN80_9GAMM</name>
<dbReference type="RefSeq" id="WP_269579836.1">
    <property type="nucleotide sequence ID" value="NZ_CP114588.1"/>
</dbReference>
<dbReference type="Pfam" id="PF00903">
    <property type="entry name" value="Glyoxalase"/>
    <property type="match status" value="1"/>
</dbReference>
<reference evidence="2" key="1">
    <citation type="submission" date="2022-09" db="EMBL/GenBank/DDBJ databases">
        <authorList>
            <person name="Li Z.-J."/>
        </authorList>
    </citation>
    <scope>NUCLEOTIDE SEQUENCE</scope>
    <source>
        <strain evidence="2">TGB11</strain>
    </source>
</reference>
<dbReference type="PANTHER" id="PTHR36503:SF1">
    <property type="entry name" value="BLR2520 PROTEIN"/>
    <property type="match status" value="1"/>
</dbReference>
<sequence>MEARISIITLGVADLSHSYDFYRQLGFPTHNHPEEGIVFFSTAGTRLALYPADSLADDINPGLTVNETGFGGITLAHNTRSKEEVDEVLALAERCGGRIVKPAQDVFWGGYSGYFADPDNYLWEVAYGDCWQFDDNGSLVLD</sequence>
<dbReference type="PROSITE" id="PS51819">
    <property type="entry name" value="VOC"/>
    <property type="match status" value="1"/>
</dbReference>
<evidence type="ECO:0000313" key="3">
    <source>
        <dbReference type="Proteomes" id="UP001164748"/>
    </source>
</evidence>
<dbReference type="AlphaFoldDB" id="A0AA47KN80"/>
<dbReference type="SUPFAM" id="SSF54593">
    <property type="entry name" value="Glyoxalase/Bleomycin resistance protein/Dihydroxybiphenyl dioxygenase"/>
    <property type="match status" value="1"/>
</dbReference>
<dbReference type="EMBL" id="CP114588">
    <property type="protein sequence ID" value="WBA09732.1"/>
    <property type="molecule type" value="Genomic_DNA"/>
</dbReference>